<accession>A0A9D4RJH3</accession>
<evidence type="ECO:0000256" key="1">
    <source>
        <dbReference type="SAM" id="MobiDB-lite"/>
    </source>
</evidence>
<reference evidence="2" key="2">
    <citation type="submission" date="2020-11" db="EMBL/GenBank/DDBJ databases">
        <authorList>
            <person name="McCartney M.A."/>
            <person name="Auch B."/>
            <person name="Kono T."/>
            <person name="Mallez S."/>
            <person name="Becker A."/>
            <person name="Gohl D.M."/>
            <person name="Silverstein K.A.T."/>
            <person name="Koren S."/>
            <person name="Bechman K.B."/>
            <person name="Herman A."/>
            <person name="Abrahante J.E."/>
            <person name="Garbe J."/>
        </authorList>
    </citation>
    <scope>NUCLEOTIDE SEQUENCE</scope>
    <source>
        <strain evidence="2">Duluth1</strain>
        <tissue evidence="2">Whole animal</tissue>
    </source>
</reference>
<comment type="caution">
    <text evidence="2">The sequence shown here is derived from an EMBL/GenBank/DDBJ whole genome shotgun (WGS) entry which is preliminary data.</text>
</comment>
<dbReference type="EMBL" id="JAIWYP010000002">
    <property type="protein sequence ID" value="KAH3870961.1"/>
    <property type="molecule type" value="Genomic_DNA"/>
</dbReference>
<gene>
    <name evidence="2" type="ORF">DPMN_034155</name>
</gene>
<evidence type="ECO:0000313" key="2">
    <source>
        <dbReference type="EMBL" id="KAH3870961.1"/>
    </source>
</evidence>
<sequence length="104" mass="12508">MQHKVTDLKCRSMRDNLLFYKIPEEKDEQCEKKILDFIESKLLIENASKDIKLHRAHRIGRYNSMKIRPIVANLHIIRIEKKLGRRPRNSKGPRMEYHNNTRGR</sequence>
<feature type="compositionally biased region" description="Basic and acidic residues" evidence="1">
    <location>
        <begin position="93"/>
        <end position="104"/>
    </location>
</feature>
<evidence type="ECO:0000313" key="3">
    <source>
        <dbReference type="Proteomes" id="UP000828390"/>
    </source>
</evidence>
<reference evidence="2" key="1">
    <citation type="journal article" date="2019" name="bioRxiv">
        <title>The Genome of the Zebra Mussel, Dreissena polymorpha: A Resource for Invasive Species Research.</title>
        <authorList>
            <person name="McCartney M.A."/>
            <person name="Auch B."/>
            <person name="Kono T."/>
            <person name="Mallez S."/>
            <person name="Zhang Y."/>
            <person name="Obille A."/>
            <person name="Becker A."/>
            <person name="Abrahante J.E."/>
            <person name="Garbe J."/>
            <person name="Badalamenti J.P."/>
            <person name="Herman A."/>
            <person name="Mangelson H."/>
            <person name="Liachko I."/>
            <person name="Sullivan S."/>
            <person name="Sone E.D."/>
            <person name="Koren S."/>
            <person name="Silverstein K.A.T."/>
            <person name="Beckman K.B."/>
            <person name="Gohl D.M."/>
        </authorList>
    </citation>
    <scope>NUCLEOTIDE SEQUENCE</scope>
    <source>
        <strain evidence="2">Duluth1</strain>
        <tissue evidence="2">Whole animal</tissue>
    </source>
</reference>
<dbReference type="Gene3D" id="3.30.70.1820">
    <property type="entry name" value="L1 transposable element, RRM domain"/>
    <property type="match status" value="1"/>
</dbReference>
<keyword evidence="3" id="KW-1185">Reference proteome</keyword>
<dbReference type="AlphaFoldDB" id="A0A9D4RJH3"/>
<dbReference type="Proteomes" id="UP000828390">
    <property type="component" value="Unassembled WGS sequence"/>
</dbReference>
<feature type="region of interest" description="Disordered" evidence="1">
    <location>
        <begin position="82"/>
        <end position="104"/>
    </location>
</feature>
<protein>
    <submittedName>
        <fullName evidence="2">Uncharacterized protein</fullName>
    </submittedName>
</protein>
<name>A0A9D4RJH3_DREPO</name>
<proteinExistence type="predicted"/>
<organism evidence="2 3">
    <name type="scientific">Dreissena polymorpha</name>
    <name type="common">Zebra mussel</name>
    <name type="synonym">Mytilus polymorpha</name>
    <dbReference type="NCBI Taxonomy" id="45954"/>
    <lineage>
        <taxon>Eukaryota</taxon>
        <taxon>Metazoa</taxon>
        <taxon>Spiralia</taxon>
        <taxon>Lophotrochozoa</taxon>
        <taxon>Mollusca</taxon>
        <taxon>Bivalvia</taxon>
        <taxon>Autobranchia</taxon>
        <taxon>Heteroconchia</taxon>
        <taxon>Euheterodonta</taxon>
        <taxon>Imparidentia</taxon>
        <taxon>Neoheterodontei</taxon>
        <taxon>Myida</taxon>
        <taxon>Dreissenoidea</taxon>
        <taxon>Dreissenidae</taxon>
        <taxon>Dreissena</taxon>
    </lineage>
</organism>